<reference evidence="9" key="1">
    <citation type="submission" date="2023-07" db="EMBL/GenBank/DDBJ databases">
        <title>Sequencing the genomes of 1000 actinobacteria strains.</title>
        <authorList>
            <person name="Klenk H.-P."/>
        </authorList>
    </citation>
    <scope>NUCLEOTIDE SEQUENCE</scope>
    <source>
        <strain evidence="9">DSM 44707</strain>
    </source>
</reference>
<evidence type="ECO:0000256" key="5">
    <source>
        <dbReference type="ARBA" id="ARBA00023049"/>
    </source>
</evidence>
<evidence type="ECO:0000256" key="6">
    <source>
        <dbReference type="SAM" id="SignalP"/>
    </source>
</evidence>
<keyword evidence="10" id="KW-1185">Reference proteome</keyword>
<evidence type="ECO:0000256" key="3">
    <source>
        <dbReference type="ARBA" id="ARBA00022801"/>
    </source>
</evidence>
<evidence type="ECO:0000256" key="1">
    <source>
        <dbReference type="ARBA" id="ARBA00022670"/>
    </source>
</evidence>
<dbReference type="RefSeq" id="WP_310368343.1">
    <property type="nucleotide sequence ID" value="NZ_JAVDYB010000001.1"/>
</dbReference>
<dbReference type="SUPFAM" id="SSF49313">
    <property type="entry name" value="Cadherin-like"/>
    <property type="match status" value="1"/>
</dbReference>
<dbReference type="EMBL" id="JAVDYB010000001">
    <property type="protein sequence ID" value="MDR7276308.1"/>
    <property type="molecule type" value="Genomic_DNA"/>
</dbReference>
<name>A0AAE3YM37_9ACTN</name>
<dbReference type="InterPro" id="IPR050728">
    <property type="entry name" value="Zinc_Metalloprotease_M4"/>
</dbReference>
<proteinExistence type="predicted"/>
<dbReference type="InterPro" id="IPR013783">
    <property type="entry name" value="Ig-like_fold"/>
</dbReference>
<dbReference type="Proteomes" id="UP001183643">
    <property type="component" value="Unassembled WGS sequence"/>
</dbReference>
<dbReference type="InterPro" id="IPR027268">
    <property type="entry name" value="Peptidase_M4/M1_CTD_sf"/>
</dbReference>
<dbReference type="GO" id="GO:0006508">
    <property type="term" value="P:proteolysis"/>
    <property type="evidence" value="ECO:0007669"/>
    <property type="project" value="UniProtKB-KW"/>
</dbReference>
<protein>
    <recommendedName>
        <fullName evidence="11">Neutral metalloproteinase</fullName>
    </recommendedName>
</protein>
<keyword evidence="1" id="KW-0645">Protease</keyword>
<dbReference type="Gene3D" id="2.60.40.10">
    <property type="entry name" value="Immunoglobulins"/>
    <property type="match status" value="1"/>
</dbReference>
<evidence type="ECO:0000259" key="8">
    <source>
        <dbReference type="Pfam" id="PF02868"/>
    </source>
</evidence>
<dbReference type="InterPro" id="IPR001570">
    <property type="entry name" value="Peptidase_M4_C_domain"/>
</dbReference>
<dbReference type="PANTHER" id="PTHR33794:SF1">
    <property type="entry name" value="BACILLOLYSIN"/>
    <property type="match status" value="1"/>
</dbReference>
<dbReference type="Pfam" id="PF05345">
    <property type="entry name" value="He_PIG"/>
    <property type="match status" value="1"/>
</dbReference>
<dbReference type="SUPFAM" id="SSF55486">
    <property type="entry name" value="Metalloproteases ('zincins'), catalytic domain"/>
    <property type="match status" value="1"/>
</dbReference>
<gene>
    <name evidence="9" type="ORF">J2S41_003086</name>
</gene>
<keyword evidence="3" id="KW-0378">Hydrolase</keyword>
<dbReference type="PANTHER" id="PTHR33794">
    <property type="entry name" value="BACILLOLYSIN"/>
    <property type="match status" value="1"/>
</dbReference>
<comment type="caution">
    <text evidence="9">The sequence shown here is derived from an EMBL/GenBank/DDBJ whole genome shotgun (WGS) entry which is preliminary data.</text>
</comment>
<dbReference type="GO" id="GO:0005509">
    <property type="term" value="F:calcium ion binding"/>
    <property type="evidence" value="ECO:0007669"/>
    <property type="project" value="InterPro"/>
</dbReference>
<keyword evidence="6" id="KW-0732">Signal</keyword>
<organism evidence="9 10">
    <name type="scientific">Catenuloplanes atrovinosus</name>
    <dbReference type="NCBI Taxonomy" id="137266"/>
    <lineage>
        <taxon>Bacteria</taxon>
        <taxon>Bacillati</taxon>
        <taxon>Actinomycetota</taxon>
        <taxon>Actinomycetes</taxon>
        <taxon>Micromonosporales</taxon>
        <taxon>Micromonosporaceae</taxon>
        <taxon>Catenuloplanes</taxon>
    </lineage>
</organism>
<dbReference type="InterPro" id="IPR015919">
    <property type="entry name" value="Cadherin-like_sf"/>
</dbReference>
<evidence type="ECO:0000313" key="9">
    <source>
        <dbReference type="EMBL" id="MDR7276308.1"/>
    </source>
</evidence>
<evidence type="ECO:0000259" key="7">
    <source>
        <dbReference type="Pfam" id="PF01447"/>
    </source>
</evidence>
<dbReference type="GO" id="GO:0016020">
    <property type="term" value="C:membrane"/>
    <property type="evidence" value="ECO:0007669"/>
    <property type="project" value="InterPro"/>
</dbReference>
<feature type="domain" description="Peptidase M4" evidence="7">
    <location>
        <begin position="47"/>
        <end position="194"/>
    </location>
</feature>
<keyword evidence="5" id="KW-0482">Metalloprotease</keyword>
<keyword evidence="4" id="KW-0862">Zinc</keyword>
<evidence type="ECO:0008006" key="11">
    <source>
        <dbReference type="Google" id="ProtNLM"/>
    </source>
</evidence>
<evidence type="ECO:0000256" key="4">
    <source>
        <dbReference type="ARBA" id="ARBA00022833"/>
    </source>
</evidence>
<feature type="chain" id="PRO_5041985234" description="Neutral metalloproteinase" evidence="6">
    <location>
        <begin position="41"/>
        <end position="463"/>
    </location>
</feature>
<keyword evidence="2" id="KW-0479">Metal-binding</keyword>
<dbReference type="AlphaFoldDB" id="A0AAE3YM37"/>
<feature type="signal peptide" evidence="6">
    <location>
        <begin position="1"/>
        <end position="40"/>
    </location>
</feature>
<dbReference type="GO" id="GO:0005975">
    <property type="term" value="P:carbohydrate metabolic process"/>
    <property type="evidence" value="ECO:0007669"/>
    <property type="project" value="UniProtKB-ARBA"/>
</dbReference>
<accession>A0AAE3YM37</accession>
<evidence type="ECO:0000256" key="2">
    <source>
        <dbReference type="ARBA" id="ARBA00022723"/>
    </source>
</evidence>
<sequence>MTDTSTTVRRRRAGGRLVRLVAVTGVLGAVAVSGPPAANAAPGAAGIAHGFHSGTVTIVTERDRAGGYALVDRGRGGLEVRDLGGGFFQGPYSGVRPTDADNRWGTGVADDRATANVDAYYAAEVTWDYLRAVHGRFGIAGDGVGPLVLTNVGEPDGVASYEADCRCVLLSPPPAGSRSMNAIDVVAHEIGHGVSGVTAGFDNFGESGGLNEANSDILGTLVEFAAGNPADAPDYMIGESTPGGPLRYMDDPTRNGAGKGCWDPSLVDEPSNHRIGAPAIKFFYQLSVGSGRSAWGDSPTCGGAPAVTGLGNERAGRIWFRAVTEYMVSNTDYAGARAATLRAATDLYGPSSVEVSTVAAAWTAVGVDGTRPVPPAPTGPKIRFIGAWHDAAGASTYHYVQVTHPQRRPVTLTATGLPPGTRLDPGTTRISGTPTVAGEYPVTLTATDPDGNTRTHTLSWIVA</sequence>
<dbReference type="InterPro" id="IPR013856">
    <property type="entry name" value="Peptidase_M4_domain"/>
</dbReference>
<feature type="domain" description="Peptidase M4 C-terminal" evidence="8">
    <location>
        <begin position="199"/>
        <end position="367"/>
    </location>
</feature>
<dbReference type="Pfam" id="PF02868">
    <property type="entry name" value="Peptidase_M4_C"/>
    <property type="match status" value="1"/>
</dbReference>
<evidence type="ECO:0000313" key="10">
    <source>
        <dbReference type="Proteomes" id="UP001183643"/>
    </source>
</evidence>
<dbReference type="Gene3D" id="1.10.390.10">
    <property type="entry name" value="Neutral Protease Domain 2"/>
    <property type="match status" value="1"/>
</dbReference>
<dbReference type="GO" id="GO:0004222">
    <property type="term" value="F:metalloendopeptidase activity"/>
    <property type="evidence" value="ECO:0007669"/>
    <property type="project" value="InterPro"/>
</dbReference>
<dbReference type="Pfam" id="PF01447">
    <property type="entry name" value="Peptidase_M4"/>
    <property type="match status" value="1"/>
</dbReference>
<dbReference type="Gene3D" id="3.10.170.10">
    <property type="match status" value="1"/>
</dbReference>